<proteinExistence type="predicted"/>
<organism evidence="1 2">
    <name type="scientific">Auriscalpium vulgare</name>
    <dbReference type="NCBI Taxonomy" id="40419"/>
    <lineage>
        <taxon>Eukaryota</taxon>
        <taxon>Fungi</taxon>
        <taxon>Dikarya</taxon>
        <taxon>Basidiomycota</taxon>
        <taxon>Agaricomycotina</taxon>
        <taxon>Agaricomycetes</taxon>
        <taxon>Russulales</taxon>
        <taxon>Auriscalpiaceae</taxon>
        <taxon>Auriscalpium</taxon>
    </lineage>
</organism>
<reference evidence="1" key="1">
    <citation type="submission" date="2021-02" db="EMBL/GenBank/DDBJ databases">
        <authorList>
            <consortium name="DOE Joint Genome Institute"/>
            <person name="Ahrendt S."/>
            <person name="Looney B.P."/>
            <person name="Miyauchi S."/>
            <person name="Morin E."/>
            <person name="Drula E."/>
            <person name="Courty P.E."/>
            <person name="Chicoki N."/>
            <person name="Fauchery L."/>
            <person name="Kohler A."/>
            <person name="Kuo A."/>
            <person name="Labutti K."/>
            <person name="Pangilinan J."/>
            <person name="Lipzen A."/>
            <person name="Riley R."/>
            <person name="Andreopoulos W."/>
            <person name="He G."/>
            <person name="Johnson J."/>
            <person name="Barry K.W."/>
            <person name="Grigoriev I.V."/>
            <person name="Nagy L."/>
            <person name="Hibbett D."/>
            <person name="Henrissat B."/>
            <person name="Matheny P.B."/>
            <person name="Labbe J."/>
            <person name="Martin F."/>
        </authorList>
    </citation>
    <scope>NUCLEOTIDE SEQUENCE</scope>
    <source>
        <strain evidence="1">FP105234-sp</strain>
    </source>
</reference>
<gene>
    <name evidence="1" type="ORF">FA95DRAFT_1567012</name>
</gene>
<name>A0ACB8R6L7_9AGAM</name>
<dbReference type="EMBL" id="MU276274">
    <property type="protein sequence ID" value="KAI0039688.1"/>
    <property type="molecule type" value="Genomic_DNA"/>
</dbReference>
<accession>A0ACB8R6L7</accession>
<reference evidence="1" key="2">
    <citation type="journal article" date="2022" name="New Phytol.">
        <title>Evolutionary transition to the ectomycorrhizal habit in the genomes of a hyperdiverse lineage of mushroom-forming fungi.</title>
        <authorList>
            <person name="Looney B."/>
            <person name="Miyauchi S."/>
            <person name="Morin E."/>
            <person name="Drula E."/>
            <person name="Courty P.E."/>
            <person name="Kohler A."/>
            <person name="Kuo A."/>
            <person name="LaButti K."/>
            <person name="Pangilinan J."/>
            <person name="Lipzen A."/>
            <person name="Riley R."/>
            <person name="Andreopoulos W."/>
            <person name="He G."/>
            <person name="Johnson J."/>
            <person name="Nolan M."/>
            <person name="Tritt A."/>
            <person name="Barry K.W."/>
            <person name="Grigoriev I.V."/>
            <person name="Nagy L.G."/>
            <person name="Hibbett D."/>
            <person name="Henrissat B."/>
            <person name="Matheny P.B."/>
            <person name="Labbe J."/>
            <person name="Martin F.M."/>
        </authorList>
    </citation>
    <scope>NUCLEOTIDE SEQUENCE</scope>
    <source>
        <strain evidence="1">FP105234-sp</strain>
    </source>
</reference>
<evidence type="ECO:0000313" key="2">
    <source>
        <dbReference type="Proteomes" id="UP000814033"/>
    </source>
</evidence>
<keyword evidence="2" id="KW-1185">Reference proteome</keyword>
<comment type="caution">
    <text evidence="1">The sequence shown here is derived from an EMBL/GenBank/DDBJ whole genome shotgun (WGS) entry which is preliminary data.</text>
</comment>
<evidence type="ECO:0000313" key="1">
    <source>
        <dbReference type="EMBL" id="KAI0039688.1"/>
    </source>
</evidence>
<protein>
    <submittedName>
        <fullName evidence="1">Uncharacterized protein</fullName>
    </submittedName>
</protein>
<sequence length="119" mass="13358">MLSLRATLGAYVYCMVAKKAFERTVAEIMAEIVPGMTCHMHSLAIDSDEIGHRSPDKPLPDAQEMEKRRNFWDHNAKFVQALKNSAPEHDDDGDDEEVPPVENLKTLIDILEAESCTNC</sequence>
<dbReference type="Proteomes" id="UP000814033">
    <property type="component" value="Unassembled WGS sequence"/>
</dbReference>